<dbReference type="AlphaFoldDB" id="A0AAD6WS08"/>
<gene>
    <name evidence="2" type="ORF">C8F04DRAFT_1149984</name>
</gene>
<keyword evidence="1" id="KW-0812">Transmembrane</keyword>
<evidence type="ECO:0000256" key="1">
    <source>
        <dbReference type="SAM" id="Phobius"/>
    </source>
</evidence>
<accession>A0AAD6WS08</accession>
<feature type="transmembrane region" description="Helical" evidence="1">
    <location>
        <begin position="309"/>
        <end position="334"/>
    </location>
</feature>
<proteinExistence type="predicted"/>
<feature type="transmembrane region" description="Helical" evidence="1">
    <location>
        <begin position="517"/>
        <end position="534"/>
    </location>
</feature>
<feature type="transmembrane region" description="Helical" evidence="1">
    <location>
        <begin position="432"/>
        <end position="453"/>
    </location>
</feature>
<dbReference type="EMBL" id="JARJCM010000321">
    <property type="protein sequence ID" value="KAJ7018804.1"/>
    <property type="molecule type" value="Genomic_DNA"/>
</dbReference>
<feature type="transmembrane region" description="Helical" evidence="1">
    <location>
        <begin position="21"/>
        <end position="39"/>
    </location>
</feature>
<reference evidence="2" key="1">
    <citation type="submission" date="2023-03" db="EMBL/GenBank/DDBJ databases">
        <title>Massive genome expansion in bonnet fungi (Mycena s.s.) driven by repeated elements and novel gene families across ecological guilds.</title>
        <authorList>
            <consortium name="Lawrence Berkeley National Laboratory"/>
            <person name="Harder C.B."/>
            <person name="Miyauchi S."/>
            <person name="Viragh M."/>
            <person name="Kuo A."/>
            <person name="Thoen E."/>
            <person name="Andreopoulos B."/>
            <person name="Lu D."/>
            <person name="Skrede I."/>
            <person name="Drula E."/>
            <person name="Henrissat B."/>
            <person name="Morin E."/>
            <person name="Kohler A."/>
            <person name="Barry K."/>
            <person name="LaButti K."/>
            <person name="Morin E."/>
            <person name="Salamov A."/>
            <person name="Lipzen A."/>
            <person name="Mereny Z."/>
            <person name="Hegedus B."/>
            <person name="Baldrian P."/>
            <person name="Stursova M."/>
            <person name="Weitz H."/>
            <person name="Taylor A."/>
            <person name="Grigoriev I.V."/>
            <person name="Nagy L.G."/>
            <person name="Martin F."/>
            <person name="Kauserud H."/>
        </authorList>
    </citation>
    <scope>NUCLEOTIDE SEQUENCE</scope>
    <source>
        <strain evidence="2">CBHHK200</strain>
    </source>
</reference>
<protein>
    <submittedName>
        <fullName evidence="2">Uncharacterized protein</fullName>
    </submittedName>
</protein>
<feature type="transmembrane region" description="Helical" evidence="1">
    <location>
        <begin position="142"/>
        <end position="163"/>
    </location>
</feature>
<organism evidence="2 3">
    <name type="scientific">Mycena alexandri</name>
    <dbReference type="NCBI Taxonomy" id="1745969"/>
    <lineage>
        <taxon>Eukaryota</taxon>
        <taxon>Fungi</taxon>
        <taxon>Dikarya</taxon>
        <taxon>Basidiomycota</taxon>
        <taxon>Agaricomycotina</taxon>
        <taxon>Agaricomycetes</taxon>
        <taxon>Agaricomycetidae</taxon>
        <taxon>Agaricales</taxon>
        <taxon>Marasmiineae</taxon>
        <taxon>Mycenaceae</taxon>
        <taxon>Mycena</taxon>
    </lineage>
</organism>
<keyword evidence="3" id="KW-1185">Reference proteome</keyword>
<feature type="transmembrane region" description="Helical" evidence="1">
    <location>
        <begin position="373"/>
        <end position="393"/>
    </location>
</feature>
<dbReference type="Proteomes" id="UP001218188">
    <property type="component" value="Unassembled WGS sequence"/>
</dbReference>
<feature type="transmembrane region" description="Helical" evidence="1">
    <location>
        <begin position="68"/>
        <end position="88"/>
    </location>
</feature>
<keyword evidence="1" id="KW-0472">Membrane</keyword>
<evidence type="ECO:0000313" key="2">
    <source>
        <dbReference type="EMBL" id="KAJ7018804.1"/>
    </source>
</evidence>
<sequence>MLQIPSGALSMFAFSYSSQRLVGLLYIGAQFVALVLSSFKTEMIIPTRTLTIVDKPTKCFLSNRTTSFPYVAAMVHAAIVTSGLCYILHAKGFFVSTTPPTLPFNAKTLHDKSFLNPNPPPTPPPDADTENNARKRRARWPWILLLSLAWIVVVSLSAALFVAYSAPLRSVLHPFHVFAGDNFIWIEKALSPVRISVLCLKIRSWPTSSISFVTRHFFRYWCHLRTLVASGISLFAPHFSQHGRQYLRILLVASGHCASIFIGRALRRGCIHIGYHPHHYYRWATWSQSGFAVYVGGDLSALEKAWLNLVTNVLVFIPLPAAVVVIIFLASSWLREFIWMVHYTGYRAGVLPSFPQIQQALTWILGPLYPVDYAILLGPTFIHLGLLFLLAVYRLPFRIIKNDIGAIWGCISDPHEFLIRALRATGCALKKLLVAGFILASLCFATQLCLLTADTRRLLSFAFSCSESRRTLWGLAGYQLKRYGVWKSIQIYSIPNPTGFMNACCEAWAAMSLTQRLIIIAPTIIFFLWIDFIRPASRKSSLEREIQNSRRPCTTRLKIGWRPAR</sequence>
<name>A0AAD6WS08_9AGAR</name>
<keyword evidence="1" id="KW-1133">Transmembrane helix</keyword>
<comment type="caution">
    <text evidence="2">The sequence shown here is derived from an EMBL/GenBank/DDBJ whole genome shotgun (WGS) entry which is preliminary data.</text>
</comment>
<evidence type="ECO:0000313" key="3">
    <source>
        <dbReference type="Proteomes" id="UP001218188"/>
    </source>
</evidence>